<feature type="transmembrane region" description="Helical" evidence="7">
    <location>
        <begin position="56"/>
        <end position="75"/>
    </location>
</feature>
<feature type="transmembrane region" description="Helical" evidence="7">
    <location>
        <begin position="230"/>
        <end position="252"/>
    </location>
</feature>
<keyword evidence="4 7" id="KW-0812">Transmembrane</keyword>
<dbReference type="InterPro" id="IPR020846">
    <property type="entry name" value="MFS_dom"/>
</dbReference>
<feature type="transmembrane region" description="Helical" evidence="7">
    <location>
        <begin position="273"/>
        <end position="298"/>
    </location>
</feature>
<accession>A0ABS2M7F5</accession>
<evidence type="ECO:0000313" key="10">
    <source>
        <dbReference type="Proteomes" id="UP000732378"/>
    </source>
</evidence>
<keyword evidence="10" id="KW-1185">Reference proteome</keyword>
<evidence type="ECO:0000256" key="5">
    <source>
        <dbReference type="ARBA" id="ARBA00022989"/>
    </source>
</evidence>
<comment type="subcellular location">
    <subcellularLocation>
        <location evidence="1">Cell membrane</location>
        <topology evidence="1">Multi-pass membrane protein</topology>
    </subcellularLocation>
</comment>
<keyword evidence="2" id="KW-0813">Transport</keyword>
<evidence type="ECO:0000313" key="9">
    <source>
        <dbReference type="EMBL" id="MBM7507128.1"/>
    </source>
</evidence>
<evidence type="ECO:0000256" key="1">
    <source>
        <dbReference type="ARBA" id="ARBA00004651"/>
    </source>
</evidence>
<feature type="transmembrane region" description="Helical" evidence="7">
    <location>
        <begin position="144"/>
        <end position="166"/>
    </location>
</feature>
<dbReference type="Pfam" id="PF07690">
    <property type="entry name" value="MFS_1"/>
    <property type="match status" value="1"/>
</dbReference>
<evidence type="ECO:0000256" key="2">
    <source>
        <dbReference type="ARBA" id="ARBA00022448"/>
    </source>
</evidence>
<feature type="transmembrane region" description="Helical" evidence="7">
    <location>
        <begin position="318"/>
        <end position="337"/>
    </location>
</feature>
<feature type="transmembrane region" description="Helical" evidence="7">
    <location>
        <begin position="20"/>
        <end position="44"/>
    </location>
</feature>
<evidence type="ECO:0000259" key="8">
    <source>
        <dbReference type="PROSITE" id="PS50850"/>
    </source>
</evidence>
<keyword evidence="6 7" id="KW-0472">Membrane</keyword>
<feature type="transmembrane region" description="Helical" evidence="7">
    <location>
        <begin position="441"/>
        <end position="461"/>
    </location>
</feature>
<dbReference type="CDD" id="cd17504">
    <property type="entry name" value="MFS_MMR_MDR_like"/>
    <property type="match status" value="1"/>
</dbReference>
<dbReference type="Proteomes" id="UP000732378">
    <property type="component" value="Unassembled WGS sequence"/>
</dbReference>
<feature type="domain" description="Major facilitator superfamily (MFS) profile" evidence="8">
    <location>
        <begin position="21"/>
        <end position="468"/>
    </location>
</feature>
<keyword evidence="3" id="KW-1003">Cell membrane</keyword>
<feature type="transmembrane region" description="Helical" evidence="7">
    <location>
        <begin position="344"/>
        <end position="364"/>
    </location>
</feature>
<feature type="transmembrane region" description="Helical" evidence="7">
    <location>
        <begin position="370"/>
        <end position="397"/>
    </location>
</feature>
<evidence type="ECO:0000256" key="4">
    <source>
        <dbReference type="ARBA" id="ARBA00022692"/>
    </source>
</evidence>
<feature type="transmembrane region" description="Helical" evidence="7">
    <location>
        <begin position="172"/>
        <end position="193"/>
    </location>
</feature>
<dbReference type="SUPFAM" id="SSF103473">
    <property type="entry name" value="MFS general substrate transporter"/>
    <property type="match status" value="1"/>
</dbReference>
<feature type="transmembrane region" description="Helical" evidence="7">
    <location>
        <begin position="112"/>
        <end position="132"/>
    </location>
</feature>
<proteinExistence type="predicted"/>
<evidence type="ECO:0000256" key="3">
    <source>
        <dbReference type="ARBA" id="ARBA00022475"/>
    </source>
</evidence>
<name>A0ABS2M7F5_9ACTN</name>
<dbReference type="PROSITE" id="PS50850">
    <property type="entry name" value="MFS"/>
    <property type="match status" value="1"/>
</dbReference>
<dbReference type="EMBL" id="JAFBBZ010000001">
    <property type="protein sequence ID" value="MBM7507128.1"/>
    <property type="molecule type" value="Genomic_DNA"/>
</dbReference>
<evidence type="ECO:0000256" key="7">
    <source>
        <dbReference type="SAM" id="Phobius"/>
    </source>
</evidence>
<organism evidence="9 10">
    <name type="scientific">Nocardioides salarius</name>
    <dbReference type="NCBI Taxonomy" id="374513"/>
    <lineage>
        <taxon>Bacteria</taxon>
        <taxon>Bacillati</taxon>
        <taxon>Actinomycetota</taxon>
        <taxon>Actinomycetes</taxon>
        <taxon>Propionibacteriales</taxon>
        <taxon>Nocardioidaceae</taxon>
        <taxon>Nocardioides</taxon>
    </lineage>
</organism>
<dbReference type="PANTHER" id="PTHR42718">
    <property type="entry name" value="MAJOR FACILITATOR SUPERFAMILY MULTIDRUG TRANSPORTER MFSC"/>
    <property type="match status" value="1"/>
</dbReference>
<dbReference type="InterPro" id="IPR036259">
    <property type="entry name" value="MFS_trans_sf"/>
</dbReference>
<sequence>MPSLTTSSFSTLRRRGDERVTFAVLAVAVASFVMLQSLVVPVLAQIQVEYRTDQATVTWVLTAYLLSASIATPLVGRLGDAVGKRRVLVVALALLTLGSALAALAPTIGWLIAARVVQGVGGGVMPLAFGVIRDEFSPARVNGALSVMASLTAVGFGVGIVAAGPVVDTLGFTWLFWLPMIATALAGAGALLLVPESPVRTPGRLPVLPAVLLAGWLVCLLLGVSQGNVWGWGSGRVLGLLVAAAVLLVAWVRVETRVPVPLIDMTMMRQRGVWTANAVAAFVGFGMFASFGFLPQFLQSPVETGYGFGASISESAALLLPSAVASFLVGFVTARLVRRLGARTVIVAGTLGNAVAFASVALFHDHTWQLYLATTLQGLSSGFVFSSLAGVVIGAVPAHQTGVASGMNANIRTIGGAVGSAVMAGILTADVLASGYPTEQAYVVGFLVLAGAMALAALAGARIPDSRGRRTASALADADNAELGNVPAAPAR</sequence>
<dbReference type="Gene3D" id="1.20.1250.20">
    <property type="entry name" value="MFS general substrate transporter like domains"/>
    <property type="match status" value="1"/>
</dbReference>
<dbReference type="RefSeq" id="WP_204797146.1">
    <property type="nucleotide sequence ID" value="NZ_JACDTV010000003.1"/>
</dbReference>
<comment type="caution">
    <text evidence="9">The sequence shown here is derived from an EMBL/GenBank/DDBJ whole genome shotgun (WGS) entry which is preliminary data.</text>
</comment>
<dbReference type="InterPro" id="IPR011701">
    <property type="entry name" value="MFS"/>
</dbReference>
<evidence type="ECO:0000256" key="6">
    <source>
        <dbReference type="ARBA" id="ARBA00023136"/>
    </source>
</evidence>
<feature type="transmembrane region" description="Helical" evidence="7">
    <location>
        <begin position="87"/>
        <end position="106"/>
    </location>
</feature>
<reference evidence="9 10" key="1">
    <citation type="submission" date="2021-01" db="EMBL/GenBank/DDBJ databases">
        <title>Sequencing the genomes of 1000 actinobacteria strains.</title>
        <authorList>
            <person name="Klenk H.-P."/>
        </authorList>
    </citation>
    <scope>NUCLEOTIDE SEQUENCE [LARGE SCALE GENOMIC DNA]</scope>
    <source>
        <strain evidence="9 10">DSM 18239</strain>
    </source>
</reference>
<dbReference type="Gene3D" id="1.20.1720.10">
    <property type="entry name" value="Multidrug resistance protein D"/>
    <property type="match status" value="1"/>
</dbReference>
<feature type="transmembrane region" description="Helical" evidence="7">
    <location>
        <begin position="205"/>
        <end position="224"/>
    </location>
</feature>
<dbReference type="PANTHER" id="PTHR42718:SF46">
    <property type="entry name" value="BLR6921 PROTEIN"/>
    <property type="match status" value="1"/>
</dbReference>
<feature type="transmembrane region" description="Helical" evidence="7">
    <location>
        <begin position="409"/>
        <end position="429"/>
    </location>
</feature>
<protein>
    <submittedName>
        <fullName evidence="9">MFS family permease</fullName>
    </submittedName>
</protein>
<keyword evidence="5 7" id="KW-1133">Transmembrane helix</keyword>
<gene>
    <name evidence="9" type="ORF">JOE61_000942</name>
</gene>